<feature type="transmembrane region" description="Helical" evidence="1">
    <location>
        <begin position="6"/>
        <end position="30"/>
    </location>
</feature>
<keyword evidence="1" id="KW-0812">Transmembrane</keyword>
<gene>
    <name evidence="2" type="ORF">FCC1311_048212</name>
</gene>
<evidence type="ECO:0000313" key="3">
    <source>
        <dbReference type="Proteomes" id="UP000241890"/>
    </source>
</evidence>
<evidence type="ECO:0000313" key="2">
    <source>
        <dbReference type="EMBL" id="GBG28600.1"/>
    </source>
</evidence>
<organism evidence="2 3">
    <name type="scientific">Hondaea fermentalgiana</name>
    <dbReference type="NCBI Taxonomy" id="2315210"/>
    <lineage>
        <taxon>Eukaryota</taxon>
        <taxon>Sar</taxon>
        <taxon>Stramenopiles</taxon>
        <taxon>Bigyra</taxon>
        <taxon>Labyrinthulomycetes</taxon>
        <taxon>Thraustochytrida</taxon>
        <taxon>Thraustochytriidae</taxon>
        <taxon>Hondaea</taxon>
    </lineage>
</organism>
<sequence length="89" mass="10002">MADEDSGSTVVMVVVQVIGLVATVGTILYYQHLEREVKYDNRVMRAGSVTCWMLLSIFLGIIGYAIGLCMYHSQVMRNLEHERHPQSAV</sequence>
<comment type="caution">
    <text evidence="2">The sequence shown here is derived from an EMBL/GenBank/DDBJ whole genome shotgun (WGS) entry which is preliminary data.</text>
</comment>
<dbReference type="EMBL" id="BEYU01000045">
    <property type="protein sequence ID" value="GBG28600.1"/>
    <property type="molecule type" value="Genomic_DNA"/>
</dbReference>
<feature type="transmembrane region" description="Helical" evidence="1">
    <location>
        <begin position="51"/>
        <end position="73"/>
    </location>
</feature>
<keyword evidence="1" id="KW-1133">Transmembrane helix</keyword>
<dbReference type="InParanoid" id="A0A2R5GCA0"/>
<name>A0A2R5GCA0_9STRA</name>
<keyword evidence="3" id="KW-1185">Reference proteome</keyword>
<dbReference type="AlphaFoldDB" id="A0A2R5GCA0"/>
<reference evidence="2 3" key="1">
    <citation type="submission" date="2017-12" db="EMBL/GenBank/DDBJ databases">
        <title>Sequencing, de novo assembly and annotation of complete genome of a new Thraustochytrid species, strain FCC1311.</title>
        <authorList>
            <person name="Sedici K."/>
            <person name="Godart F."/>
            <person name="Aiese Cigliano R."/>
            <person name="Sanseverino W."/>
            <person name="Barakat M."/>
            <person name="Ortet P."/>
            <person name="Marechal E."/>
            <person name="Cagnac O."/>
            <person name="Amato A."/>
        </authorList>
    </citation>
    <scope>NUCLEOTIDE SEQUENCE [LARGE SCALE GENOMIC DNA]</scope>
</reference>
<keyword evidence="1" id="KW-0472">Membrane</keyword>
<proteinExistence type="predicted"/>
<accession>A0A2R5GCA0</accession>
<dbReference type="Proteomes" id="UP000241890">
    <property type="component" value="Unassembled WGS sequence"/>
</dbReference>
<protein>
    <submittedName>
        <fullName evidence="2">Uncharacterized protein</fullName>
    </submittedName>
</protein>
<evidence type="ECO:0000256" key="1">
    <source>
        <dbReference type="SAM" id="Phobius"/>
    </source>
</evidence>